<sequence length="156" mass="16949">MSDADGASPNEQLLHACTTDAVALFEACISLPGLDVNCRNGLGLTPLHLAIQNASTQVLEVLLEEEVDVDIKTRQGDTPLHLAVRVEEEEVREWIVQQLLEAGADPRERNKNKDRPQEVIVNAGSEAGQRLRSMLREAEGRIALGGADVADDSDDE</sequence>
<dbReference type="OrthoDB" id="9995210at2759"/>
<dbReference type="Pfam" id="PF12796">
    <property type="entry name" value="Ank_2"/>
    <property type="match status" value="1"/>
</dbReference>
<keyword evidence="6" id="KW-1185">Reference proteome</keyword>
<dbReference type="STRING" id="58919.A0A316ZF10"/>
<dbReference type="EMBL" id="KZ819287">
    <property type="protein sequence ID" value="PWN99624.1"/>
    <property type="molecule type" value="Genomic_DNA"/>
</dbReference>
<dbReference type="GeneID" id="37272591"/>
<name>A0A316ZF10_9BASI</name>
<feature type="repeat" description="ANK" evidence="3">
    <location>
        <begin position="42"/>
        <end position="74"/>
    </location>
</feature>
<keyword evidence="1" id="KW-0677">Repeat</keyword>
<dbReference type="PANTHER" id="PTHR24124">
    <property type="entry name" value="ANKYRIN REPEAT FAMILY A"/>
    <property type="match status" value="1"/>
</dbReference>
<dbReference type="AlphaFoldDB" id="A0A316ZF10"/>
<dbReference type="GO" id="GO:0005634">
    <property type="term" value="C:nucleus"/>
    <property type="evidence" value="ECO:0007669"/>
    <property type="project" value="TreeGrafter"/>
</dbReference>
<protein>
    <submittedName>
        <fullName evidence="5">Ankyrin</fullName>
    </submittedName>
</protein>
<feature type="region of interest" description="Disordered" evidence="4">
    <location>
        <begin position="103"/>
        <end position="125"/>
    </location>
</feature>
<dbReference type="InterPro" id="IPR002110">
    <property type="entry name" value="Ankyrin_rpt"/>
</dbReference>
<dbReference type="PROSITE" id="PS50088">
    <property type="entry name" value="ANK_REPEAT"/>
    <property type="match status" value="2"/>
</dbReference>
<gene>
    <name evidence="5" type="ORF">FA09DRAFT_359052</name>
</gene>
<dbReference type="Proteomes" id="UP000245946">
    <property type="component" value="Unassembled WGS sequence"/>
</dbReference>
<reference evidence="5 6" key="1">
    <citation type="journal article" date="2018" name="Mol. Biol. Evol.">
        <title>Broad Genomic Sampling Reveals a Smut Pathogenic Ancestry of the Fungal Clade Ustilaginomycotina.</title>
        <authorList>
            <person name="Kijpornyongpan T."/>
            <person name="Mondo S.J."/>
            <person name="Barry K."/>
            <person name="Sandor L."/>
            <person name="Lee J."/>
            <person name="Lipzen A."/>
            <person name="Pangilinan J."/>
            <person name="LaButti K."/>
            <person name="Hainaut M."/>
            <person name="Henrissat B."/>
            <person name="Grigoriev I.V."/>
            <person name="Spatafora J.W."/>
            <person name="Aime M.C."/>
        </authorList>
    </citation>
    <scope>NUCLEOTIDE SEQUENCE [LARGE SCALE GENOMIC DNA]</scope>
    <source>
        <strain evidence="5 6">MCA 4186</strain>
    </source>
</reference>
<evidence type="ECO:0000256" key="2">
    <source>
        <dbReference type="ARBA" id="ARBA00023043"/>
    </source>
</evidence>
<dbReference type="PRINTS" id="PR01415">
    <property type="entry name" value="ANKYRIN"/>
</dbReference>
<feature type="compositionally biased region" description="Basic and acidic residues" evidence="4">
    <location>
        <begin position="104"/>
        <end position="117"/>
    </location>
</feature>
<dbReference type="SMART" id="SM00248">
    <property type="entry name" value="ANK"/>
    <property type="match status" value="2"/>
</dbReference>
<dbReference type="Gene3D" id="1.25.40.20">
    <property type="entry name" value="Ankyrin repeat-containing domain"/>
    <property type="match status" value="1"/>
</dbReference>
<dbReference type="RefSeq" id="XP_025599903.1">
    <property type="nucleotide sequence ID" value="XM_025745047.1"/>
</dbReference>
<evidence type="ECO:0000256" key="1">
    <source>
        <dbReference type="ARBA" id="ARBA00022737"/>
    </source>
</evidence>
<dbReference type="PROSITE" id="PS50297">
    <property type="entry name" value="ANK_REP_REGION"/>
    <property type="match status" value="2"/>
</dbReference>
<keyword evidence="2 3" id="KW-0040">ANK repeat</keyword>
<dbReference type="InterPro" id="IPR036770">
    <property type="entry name" value="Ankyrin_rpt-contain_sf"/>
</dbReference>
<evidence type="ECO:0000313" key="5">
    <source>
        <dbReference type="EMBL" id="PWN99624.1"/>
    </source>
</evidence>
<accession>A0A316ZF10</accession>
<feature type="repeat" description="ANK" evidence="3">
    <location>
        <begin position="75"/>
        <end position="111"/>
    </location>
</feature>
<dbReference type="PANTHER" id="PTHR24124:SF14">
    <property type="entry name" value="CHROMOSOME UNDETERMINED SCAFFOLD_25, WHOLE GENOME SHOTGUN SEQUENCE"/>
    <property type="match status" value="1"/>
</dbReference>
<proteinExistence type="predicted"/>
<evidence type="ECO:0000256" key="4">
    <source>
        <dbReference type="SAM" id="MobiDB-lite"/>
    </source>
</evidence>
<evidence type="ECO:0000256" key="3">
    <source>
        <dbReference type="PROSITE-ProRule" id="PRU00023"/>
    </source>
</evidence>
<organism evidence="5 6">
    <name type="scientific">Tilletiopsis washingtonensis</name>
    <dbReference type="NCBI Taxonomy" id="58919"/>
    <lineage>
        <taxon>Eukaryota</taxon>
        <taxon>Fungi</taxon>
        <taxon>Dikarya</taxon>
        <taxon>Basidiomycota</taxon>
        <taxon>Ustilaginomycotina</taxon>
        <taxon>Exobasidiomycetes</taxon>
        <taxon>Entylomatales</taxon>
        <taxon>Entylomatales incertae sedis</taxon>
        <taxon>Tilletiopsis</taxon>
    </lineage>
</organism>
<evidence type="ECO:0000313" key="6">
    <source>
        <dbReference type="Proteomes" id="UP000245946"/>
    </source>
</evidence>
<dbReference type="GO" id="GO:0010468">
    <property type="term" value="P:regulation of gene expression"/>
    <property type="evidence" value="ECO:0007669"/>
    <property type="project" value="TreeGrafter"/>
</dbReference>
<dbReference type="SUPFAM" id="SSF48403">
    <property type="entry name" value="Ankyrin repeat"/>
    <property type="match status" value="1"/>
</dbReference>